<accession>A0A1I2RKP2</accession>
<name>A0A1I2RKP2_9BACI</name>
<dbReference type="Proteomes" id="UP000198897">
    <property type="component" value="Unassembled WGS sequence"/>
</dbReference>
<dbReference type="RefSeq" id="WP_089753648.1">
    <property type="nucleotide sequence ID" value="NZ_FOOG01000039.1"/>
</dbReference>
<evidence type="ECO:0000313" key="3">
    <source>
        <dbReference type="EMBL" id="SFG38346.1"/>
    </source>
</evidence>
<dbReference type="PANTHER" id="PTHR31750:SF4">
    <property type="entry name" value="LP06106P"/>
    <property type="match status" value="1"/>
</dbReference>
<evidence type="ECO:0000259" key="2">
    <source>
        <dbReference type="Pfam" id="PF12638"/>
    </source>
</evidence>
<feature type="domain" description="Staygreen protein" evidence="2">
    <location>
        <begin position="3"/>
        <end position="150"/>
    </location>
</feature>
<keyword evidence="4" id="KW-1185">Reference proteome</keyword>
<protein>
    <submittedName>
        <fullName evidence="3">Staygreen protein</fullName>
    </submittedName>
</protein>
<dbReference type="EMBL" id="FOOG01000039">
    <property type="protein sequence ID" value="SFG38346.1"/>
    <property type="molecule type" value="Genomic_DNA"/>
</dbReference>
<gene>
    <name evidence="3" type="ORF">SAMN05216353_1396</name>
</gene>
<sequence length="158" mass="18206">MSSFDPRKLSVKYIPPANTAKPLEGRKYTLTHSDPTAELFLDIGYVFNFEAVNPIMRDEVLAEWKLNGQNQLYLLGRAYVDGGEFSQDAAEFRFNIFNKEMNTALKGMIYGDRQIYSHYPFLLDAPIFVSFASTYPAYRQIVFYGRPRQYLESITATL</sequence>
<keyword evidence="1" id="KW-0809">Transit peptide</keyword>
<dbReference type="InterPro" id="IPR024438">
    <property type="entry name" value="Staygreen"/>
</dbReference>
<dbReference type="Pfam" id="PF12638">
    <property type="entry name" value="Staygreen"/>
    <property type="match status" value="1"/>
</dbReference>
<evidence type="ECO:0000256" key="1">
    <source>
        <dbReference type="ARBA" id="ARBA00022946"/>
    </source>
</evidence>
<evidence type="ECO:0000313" key="4">
    <source>
        <dbReference type="Proteomes" id="UP000198897"/>
    </source>
</evidence>
<organism evidence="3 4">
    <name type="scientific">Halobacillus alkaliphilus</name>
    <dbReference type="NCBI Taxonomy" id="396056"/>
    <lineage>
        <taxon>Bacteria</taxon>
        <taxon>Bacillati</taxon>
        <taxon>Bacillota</taxon>
        <taxon>Bacilli</taxon>
        <taxon>Bacillales</taxon>
        <taxon>Bacillaceae</taxon>
        <taxon>Halobacillus</taxon>
    </lineage>
</organism>
<dbReference type="OrthoDB" id="1684395at2"/>
<reference evidence="4" key="1">
    <citation type="submission" date="2016-10" db="EMBL/GenBank/DDBJ databases">
        <authorList>
            <person name="Varghese N."/>
            <person name="Submissions S."/>
        </authorList>
    </citation>
    <scope>NUCLEOTIDE SEQUENCE [LARGE SCALE GENOMIC DNA]</scope>
    <source>
        <strain evidence="4">FP5</strain>
    </source>
</reference>
<proteinExistence type="predicted"/>
<dbReference type="PANTHER" id="PTHR31750">
    <property type="entry name" value="PROTEIN STAY-GREEN 1, CHLOROPLASTIC-RELATED"/>
    <property type="match status" value="1"/>
</dbReference>
<dbReference type="AlphaFoldDB" id="A0A1I2RKP2"/>